<evidence type="ECO:0000313" key="3">
    <source>
        <dbReference type="EMBL" id="GMN56006.1"/>
    </source>
</evidence>
<sequence>MMWRVGVHSLLRLVQPASSWCRGNVPLEVQRATLGGRTPEQPVGVFIVLSLASHNVGPDWDKLNLDDPEEDGSKGDTRCDIDPVWMKISQ</sequence>
<accession>A0AA88DGF9</accession>
<organism evidence="3 4">
    <name type="scientific">Ficus carica</name>
    <name type="common">Common fig</name>
    <dbReference type="NCBI Taxonomy" id="3494"/>
    <lineage>
        <taxon>Eukaryota</taxon>
        <taxon>Viridiplantae</taxon>
        <taxon>Streptophyta</taxon>
        <taxon>Embryophyta</taxon>
        <taxon>Tracheophyta</taxon>
        <taxon>Spermatophyta</taxon>
        <taxon>Magnoliopsida</taxon>
        <taxon>eudicotyledons</taxon>
        <taxon>Gunneridae</taxon>
        <taxon>Pentapetalae</taxon>
        <taxon>rosids</taxon>
        <taxon>fabids</taxon>
        <taxon>Rosales</taxon>
        <taxon>Moraceae</taxon>
        <taxon>Ficeae</taxon>
        <taxon>Ficus</taxon>
    </lineage>
</organism>
<keyword evidence="2" id="KW-0732">Signal</keyword>
<dbReference type="EMBL" id="BTGU01000061">
    <property type="protein sequence ID" value="GMN56006.1"/>
    <property type="molecule type" value="Genomic_DNA"/>
</dbReference>
<dbReference type="AlphaFoldDB" id="A0AA88DGF9"/>
<comment type="caution">
    <text evidence="3">The sequence shown here is derived from an EMBL/GenBank/DDBJ whole genome shotgun (WGS) entry which is preliminary data.</text>
</comment>
<evidence type="ECO:0000313" key="4">
    <source>
        <dbReference type="Proteomes" id="UP001187192"/>
    </source>
</evidence>
<feature type="chain" id="PRO_5041670848" evidence="2">
    <location>
        <begin position="20"/>
        <end position="90"/>
    </location>
</feature>
<dbReference type="Proteomes" id="UP001187192">
    <property type="component" value="Unassembled WGS sequence"/>
</dbReference>
<evidence type="ECO:0000256" key="2">
    <source>
        <dbReference type="SAM" id="SignalP"/>
    </source>
</evidence>
<gene>
    <name evidence="3" type="ORF">TIFTF001_025129</name>
</gene>
<reference evidence="3" key="1">
    <citation type="submission" date="2023-07" db="EMBL/GenBank/DDBJ databases">
        <title>draft genome sequence of fig (Ficus carica).</title>
        <authorList>
            <person name="Takahashi T."/>
            <person name="Nishimura K."/>
        </authorList>
    </citation>
    <scope>NUCLEOTIDE SEQUENCE</scope>
</reference>
<name>A0AA88DGF9_FICCA</name>
<evidence type="ECO:0000256" key="1">
    <source>
        <dbReference type="SAM" id="MobiDB-lite"/>
    </source>
</evidence>
<protein>
    <submittedName>
        <fullName evidence="3">Uncharacterized protein</fullName>
    </submittedName>
</protein>
<proteinExistence type="predicted"/>
<keyword evidence="4" id="KW-1185">Reference proteome</keyword>
<feature type="signal peptide" evidence="2">
    <location>
        <begin position="1"/>
        <end position="19"/>
    </location>
</feature>
<feature type="region of interest" description="Disordered" evidence="1">
    <location>
        <begin position="60"/>
        <end position="79"/>
    </location>
</feature>